<evidence type="ECO:0000256" key="8">
    <source>
        <dbReference type="ARBA" id="ARBA00022989"/>
    </source>
</evidence>
<keyword evidence="10 12" id="KW-0472">Membrane</keyword>
<proteinExistence type="predicted"/>
<dbReference type="Gene3D" id="6.10.340.10">
    <property type="match status" value="1"/>
</dbReference>
<dbReference type="Gene3D" id="3.30.565.10">
    <property type="entry name" value="Histidine kinase-like ATPase, C-terminal domain"/>
    <property type="match status" value="1"/>
</dbReference>
<keyword evidence="9" id="KW-0902">Two-component regulatory system</keyword>
<dbReference type="SMART" id="SM00388">
    <property type="entry name" value="HisKA"/>
    <property type="match status" value="1"/>
</dbReference>
<dbReference type="SUPFAM" id="SSF158472">
    <property type="entry name" value="HAMP domain-like"/>
    <property type="match status" value="1"/>
</dbReference>
<protein>
    <recommendedName>
        <fullName evidence="3">histidine kinase</fullName>
        <ecNumber evidence="3">2.7.13.3</ecNumber>
    </recommendedName>
</protein>
<dbReference type="InterPro" id="IPR036097">
    <property type="entry name" value="HisK_dim/P_sf"/>
</dbReference>
<reference evidence="15 16" key="1">
    <citation type="submission" date="2019-06" db="EMBL/GenBank/DDBJ databases">
        <title>Sequencing the genomes of 1000 actinobacteria strains.</title>
        <authorList>
            <person name="Klenk H.-P."/>
        </authorList>
    </citation>
    <scope>NUCLEOTIDE SEQUENCE [LARGE SCALE GENOMIC DNA]</scope>
    <source>
        <strain evidence="15 16">DSM 24083</strain>
    </source>
</reference>
<dbReference type="Pfam" id="PF00512">
    <property type="entry name" value="HisKA"/>
    <property type="match status" value="1"/>
</dbReference>
<accession>A0A543AMX8</accession>
<evidence type="ECO:0000313" key="16">
    <source>
        <dbReference type="Proteomes" id="UP000319746"/>
    </source>
</evidence>
<dbReference type="InterPro" id="IPR003660">
    <property type="entry name" value="HAMP_dom"/>
</dbReference>
<evidence type="ECO:0000256" key="6">
    <source>
        <dbReference type="ARBA" id="ARBA00022692"/>
    </source>
</evidence>
<dbReference type="EMBL" id="VFOU01000001">
    <property type="protein sequence ID" value="TQL73937.1"/>
    <property type="molecule type" value="Genomic_DNA"/>
</dbReference>
<evidence type="ECO:0000313" key="15">
    <source>
        <dbReference type="EMBL" id="TQL73937.1"/>
    </source>
</evidence>
<dbReference type="SUPFAM" id="SSF47384">
    <property type="entry name" value="Homodimeric domain of signal transducing histidine kinase"/>
    <property type="match status" value="1"/>
</dbReference>
<feature type="transmembrane region" description="Helical" evidence="12">
    <location>
        <begin position="21"/>
        <end position="43"/>
    </location>
</feature>
<evidence type="ECO:0000256" key="5">
    <source>
        <dbReference type="ARBA" id="ARBA00022679"/>
    </source>
</evidence>
<evidence type="ECO:0000256" key="10">
    <source>
        <dbReference type="ARBA" id="ARBA00023136"/>
    </source>
</evidence>
<dbReference type="InterPro" id="IPR050428">
    <property type="entry name" value="TCS_sensor_his_kinase"/>
</dbReference>
<comment type="subcellular location">
    <subcellularLocation>
        <location evidence="2">Cell membrane</location>
    </subcellularLocation>
</comment>
<keyword evidence="16" id="KW-1185">Reference proteome</keyword>
<keyword evidence="5" id="KW-0808">Transferase</keyword>
<dbReference type="InterPro" id="IPR036890">
    <property type="entry name" value="HATPase_C_sf"/>
</dbReference>
<dbReference type="SMART" id="SM00387">
    <property type="entry name" value="HATPase_c"/>
    <property type="match status" value="1"/>
</dbReference>
<feature type="region of interest" description="Disordered" evidence="11">
    <location>
        <begin position="489"/>
        <end position="510"/>
    </location>
</feature>
<dbReference type="EC" id="2.7.13.3" evidence="3"/>
<dbReference type="RefSeq" id="WP_246057158.1">
    <property type="nucleotide sequence ID" value="NZ_BAABAN010000017.1"/>
</dbReference>
<dbReference type="CDD" id="cd06225">
    <property type="entry name" value="HAMP"/>
    <property type="match status" value="1"/>
</dbReference>
<dbReference type="GO" id="GO:0000155">
    <property type="term" value="F:phosphorelay sensor kinase activity"/>
    <property type="evidence" value="ECO:0007669"/>
    <property type="project" value="InterPro"/>
</dbReference>
<comment type="caution">
    <text evidence="15">The sequence shown here is derived from an EMBL/GenBank/DDBJ whole genome shotgun (WGS) entry which is preliminary data.</text>
</comment>
<keyword evidence="8 12" id="KW-1133">Transmembrane helix</keyword>
<comment type="catalytic activity">
    <reaction evidence="1">
        <text>ATP + protein L-histidine = ADP + protein N-phospho-L-histidine.</text>
        <dbReference type="EC" id="2.7.13.3"/>
    </reaction>
</comment>
<dbReference type="PROSITE" id="PS50885">
    <property type="entry name" value="HAMP"/>
    <property type="match status" value="1"/>
</dbReference>
<keyword evidence="7 15" id="KW-0418">Kinase</keyword>
<dbReference type="InterPro" id="IPR004358">
    <property type="entry name" value="Sig_transdc_His_kin-like_C"/>
</dbReference>
<organism evidence="15 16">
    <name type="scientific">Enteractinococcus coprophilus</name>
    <dbReference type="NCBI Taxonomy" id="1027633"/>
    <lineage>
        <taxon>Bacteria</taxon>
        <taxon>Bacillati</taxon>
        <taxon>Actinomycetota</taxon>
        <taxon>Actinomycetes</taxon>
        <taxon>Micrococcales</taxon>
        <taxon>Micrococcaceae</taxon>
    </lineage>
</organism>
<gene>
    <name evidence="15" type="ORF">FB556_0386</name>
</gene>
<name>A0A543AMX8_9MICC</name>
<dbReference type="Gene3D" id="1.10.287.130">
    <property type="match status" value="1"/>
</dbReference>
<evidence type="ECO:0000259" key="13">
    <source>
        <dbReference type="PROSITE" id="PS50109"/>
    </source>
</evidence>
<dbReference type="InterPro" id="IPR003661">
    <property type="entry name" value="HisK_dim/P_dom"/>
</dbReference>
<dbReference type="CDD" id="cd00075">
    <property type="entry name" value="HATPase"/>
    <property type="match status" value="1"/>
</dbReference>
<dbReference type="InterPro" id="IPR005467">
    <property type="entry name" value="His_kinase_dom"/>
</dbReference>
<dbReference type="AlphaFoldDB" id="A0A543AMX8"/>
<keyword evidence="6 12" id="KW-0812">Transmembrane</keyword>
<dbReference type="SMART" id="SM00304">
    <property type="entry name" value="HAMP"/>
    <property type="match status" value="1"/>
</dbReference>
<dbReference type="SUPFAM" id="SSF55874">
    <property type="entry name" value="ATPase domain of HSP90 chaperone/DNA topoisomerase II/histidine kinase"/>
    <property type="match status" value="1"/>
</dbReference>
<evidence type="ECO:0000256" key="3">
    <source>
        <dbReference type="ARBA" id="ARBA00012438"/>
    </source>
</evidence>
<evidence type="ECO:0000259" key="14">
    <source>
        <dbReference type="PROSITE" id="PS50885"/>
    </source>
</evidence>
<dbReference type="Pfam" id="PF02518">
    <property type="entry name" value="HATPase_c"/>
    <property type="match status" value="1"/>
</dbReference>
<dbReference type="CDD" id="cd00082">
    <property type="entry name" value="HisKA"/>
    <property type="match status" value="1"/>
</dbReference>
<evidence type="ECO:0000256" key="12">
    <source>
        <dbReference type="SAM" id="Phobius"/>
    </source>
</evidence>
<evidence type="ECO:0000256" key="2">
    <source>
        <dbReference type="ARBA" id="ARBA00004236"/>
    </source>
</evidence>
<sequence>MTTTNESQRAAGSRLSVRARLLIGMIMLAGLTLLITGTVNYVLERENLESTLDDTLTRDVEEFRVLADTSIDPDTQQHFTRAADLMYTAMQYNHITETQSMLAMQNGDIVWSAPTNVTMRLENDPQFVHWASQLSPEAVYLTSFETDITRYRSAVVPVQLAEDDTTAVFLTTFDVEAELHKLRMSLVIFTAAGAGAMLIGGVVAWLLLGRMLQPVRDLQENARRISEQDLDSRIQARGHDEFAELTETINNMLDRLQLSLEQQKQLLDDVGHELRTPITIIRGHLEVMDETDPADVTQTKDIALDELHRMSLLVNDLVTLAQSNSTDFLHPKPTDINALMHDITAKAAALGERDWSLKANADGEVLIDGPRLTQAMLQLCANAVKFSDPGSPIELGSTIRLSIAGDTELCLWVADAGIGISAEDQQTIFKRFGRGGNGQRAQGSGLGLNIVEAIALAHGGHVHVESAPGQGSIFILTIPLAPEEQTPALATTTGTLEPSRFSDQEYGVGE</sequence>
<evidence type="ECO:0000256" key="11">
    <source>
        <dbReference type="SAM" id="MobiDB-lite"/>
    </source>
</evidence>
<evidence type="ECO:0000256" key="9">
    <source>
        <dbReference type="ARBA" id="ARBA00023012"/>
    </source>
</evidence>
<keyword evidence="4" id="KW-0597">Phosphoprotein</keyword>
<feature type="domain" description="HAMP" evidence="14">
    <location>
        <begin position="209"/>
        <end position="261"/>
    </location>
</feature>
<feature type="transmembrane region" description="Helical" evidence="12">
    <location>
        <begin position="186"/>
        <end position="208"/>
    </location>
</feature>
<evidence type="ECO:0000256" key="7">
    <source>
        <dbReference type="ARBA" id="ARBA00022777"/>
    </source>
</evidence>
<dbReference type="PANTHER" id="PTHR45436">
    <property type="entry name" value="SENSOR HISTIDINE KINASE YKOH"/>
    <property type="match status" value="1"/>
</dbReference>
<dbReference type="Proteomes" id="UP000319746">
    <property type="component" value="Unassembled WGS sequence"/>
</dbReference>
<evidence type="ECO:0000256" key="1">
    <source>
        <dbReference type="ARBA" id="ARBA00000085"/>
    </source>
</evidence>
<feature type="domain" description="Histidine kinase" evidence="13">
    <location>
        <begin position="269"/>
        <end position="482"/>
    </location>
</feature>
<dbReference type="PROSITE" id="PS50109">
    <property type="entry name" value="HIS_KIN"/>
    <property type="match status" value="1"/>
</dbReference>
<dbReference type="PANTHER" id="PTHR45436:SF5">
    <property type="entry name" value="SENSOR HISTIDINE KINASE TRCS"/>
    <property type="match status" value="1"/>
</dbReference>
<dbReference type="PRINTS" id="PR00344">
    <property type="entry name" value="BCTRLSENSOR"/>
</dbReference>
<dbReference type="Pfam" id="PF00672">
    <property type="entry name" value="HAMP"/>
    <property type="match status" value="1"/>
</dbReference>
<dbReference type="InterPro" id="IPR003594">
    <property type="entry name" value="HATPase_dom"/>
</dbReference>
<evidence type="ECO:0000256" key="4">
    <source>
        <dbReference type="ARBA" id="ARBA00022553"/>
    </source>
</evidence>
<dbReference type="GO" id="GO:0005886">
    <property type="term" value="C:plasma membrane"/>
    <property type="evidence" value="ECO:0007669"/>
    <property type="project" value="UniProtKB-SubCell"/>
</dbReference>